<evidence type="ECO:0000313" key="2">
    <source>
        <dbReference type="EMBL" id="KJR81424.1"/>
    </source>
</evidence>
<organism evidence="2 3">
    <name type="scientific">Sporothrix schenckii 1099-18</name>
    <dbReference type="NCBI Taxonomy" id="1397361"/>
    <lineage>
        <taxon>Eukaryota</taxon>
        <taxon>Fungi</taxon>
        <taxon>Dikarya</taxon>
        <taxon>Ascomycota</taxon>
        <taxon>Pezizomycotina</taxon>
        <taxon>Sordariomycetes</taxon>
        <taxon>Sordariomycetidae</taxon>
        <taxon>Ophiostomatales</taxon>
        <taxon>Ophiostomataceae</taxon>
        <taxon>Sporothrix</taxon>
    </lineage>
</organism>
<dbReference type="AlphaFoldDB" id="A0A0F2LX38"/>
<comment type="caution">
    <text evidence="2">The sequence shown here is derived from an EMBL/GenBank/DDBJ whole genome shotgun (WGS) entry which is preliminary data.</text>
</comment>
<name>A0A0F2LX38_SPOSC</name>
<evidence type="ECO:0000313" key="3">
    <source>
        <dbReference type="Proteomes" id="UP000033710"/>
    </source>
</evidence>
<dbReference type="Proteomes" id="UP000033710">
    <property type="component" value="Unassembled WGS sequence"/>
</dbReference>
<dbReference type="RefSeq" id="XP_016584100.1">
    <property type="nucleotide sequence ID" value="XM_016727921.1"/>
</dbReference>
<feature type="region of interest" description="Disordered" evidence="1">
    <location>
        <begin position="1"/>
        <end position="24"/>
    </location>
</feature>
<protein>
    <recommendedName>
        <fullName evidence="4">Zn(2)-C6 fungal-type domain-containing protein</fullName>
    </recommendedName>
</protein>
<feature type="region of interest" description="Disordered" evidence="1">
    <location>
        <begin position="1115"/>
        <end position="1155"/>
    </location>
</feature>
<reference evidence="2 3" key="1">
    <citation type="journal article" date="2014" name="BMC Genomics">
        <title>Comparative genomics of the major fungal agents of human and animal Sporotrichosis: Sporothrix schenckii and Sporothrix brasiliensis.</title>
        <authorList>
            <person name="Teixeira M.M."/>
            <person name="de Almeida L.G."/>
            <person name="Kubitschek-Barreira P."/>
            <person name="Alves F.L."/>
            <person name="Kioshima E.S."/>
            <person name="Abadio A.K."/>
            <person name="Fernandes L."/>
            <person name="Derengowski L.S."/>
            <person name="Ferreira K.S."/>
            <person name="Souza R.C."/>
            <person name="Ruiz J.C."/>
            <person name="de Andrade N.C."/>
            <person name="Paes H.C."/>
            <person name="Nicola A.M."/>
            <person name="Albuquerque P."/>
            <person name="Gerber A.L."/>
            <person name="Martins V.P."/>
            <person name="Peconick L.D."/>
            <person name="Neto A.V."/>
            <person name="Chaucanez C.B."/>
            <person name="Silva P.A."/>
            <person name="Cunha O.L."/>
            <person name="de Oliveira F.F."/>
            <person name="dos Santos T.C."/>
            <person name="Barros A.L."/>
            <person name="Soares M.A."/>
            <person name="de Oliveira L.M."/>
            <person name="Marini M.M."/>
            <person name="Villalobos-Duno H."/>
            <person name="Cunha M.M."/>
            <person name="de Hoog S."/>
            <person name="da Silveira J.F."/>
            <person name="Henrissat B."/>
            <person name="Nino-Vega G.A."/>
            <person name="Cisalpino P.S."/>
            <person name="Mora-Montes H.M."/>
            <person name="Almeida S.R."/>
            <person name="Stajich J.E."/>
            <person name="Lopes-Bezerra L.M."/>
            <person name="Vasconcelos A.T."/>
            <person name="Felipe M.S."/>
        </authorList>
    </citation>
    <scope>NUCLEOTIDE SEQUENCE [LARGE SCALE GENOMIC DNA]</scope>
    <source>
        <strain evidence="2 3">1099-18</strain>
    </source>
</reference>
<feature type="compositionally biased region" description="Polar residues" evidence="1">
    <location>
        <begin position="482"/>
        <end position="495"/>
    </location>
</feature>
<evidence type="ECO:0008006" key="4">
    <source>
        <dbReference type="Google" id="ProtNLM"/>
    </source>
</evidence>
<proteinExistence type="predicted"/>
<feature type="region of interest" description="Disordered" evidence="1">
    <location>
        <begin position="63"/>
        <end position="129"/>
    </location>
</feature>
<evidence type="ECO:0000256" key="1">
    <source>
        <dbReference type="SAM" id="MobiDB-lite"/>
    </source>
</evidence>
<feature type="region of interest" description="Disordered" evidence="1">
    <location>
        <begin position="384"/>
        <end position="455"/>
    </location>
</feature>
<feature type="region of interest" description="Disordered" evidence="1">
    <location>
        <begin position="268"/>
        <end position="308"/>
    </location>
</feature>
<dbReference type="OrthoDB" id="10325569at2759"/>
<feature type="compositionally biased region" description="Polar residues" evidence="1">
    <location>
        <begin position="64"/>
        <end position="91"/>
    </location>
</feature>
<feature type="compositionally biased region" description="Polar residues" evidence="1">
    <location>
        <begin position="1"/>
        <end position="13"/>
    </location>
</feature>
<reference evidence="2 3" key="2">
    <citation type="journal article" date="2015" name="Eukaryot. Cell">
        <title>Asexual propagation of a virulent clone complex in a human and feline outbreak of sporotrichosis.</title>
        <authorList>
            <person name="Teixeira Mde M."/>
            <person name="Rodrigues A.M."/>
            <person name="Tsui C.K."/>
            <person name="de Almeida L.G."/>
            <person name="Van Diepeningen A.D."/>
            <person name="van den Ende B.G."/>
            <person name="Fernandes G.F."/>
            <person name="Kano R."/>
            <person name="Hamelin R.C."/>
            <person name="Lopes-Bezerra L.M."/>
            <person name="Vasconcelos A.T."/>
            <person name="de Hoog S."/>
            <person name="de Camargo Z.P."/>
            <person name="Felipe M.S."/>
        </authorList>
    </citation>
    <scope>NUCLEOTIDE SEQUENCE [LARGE SCALE GENOMIC DNA]</scope>
    <source>
        <strain evidence="2 3">1099-18</strain>
    </source>
</reference>
<dbReference type="VEuPathDB" id="FungiDB:SPSK_00989"/>
<feature type="region of interest" description="Disordered" evidence="1">
    <location>
        <begin position="482"/>
        <end position="513"/>
    </location>
</feature>
<sequence length="1182" mass="125036">MDNASNNVMNTNPPYFGHDETEPPSTLGPLFIPGSYPTTAMSMAAGGNGIPEHRLASGMDLRPGSSTSYHRPTSQGNTSFLGLSRPATPSLQPLAIPGGGHLLPQQGIQHGPQPSGYLGGMPPSHDFAFAGMQESQSPLYSQTDSYVSTPTSARHLVSAPPHTVLSFDGRTFPVNNGSFSAGGYYGMPGSNPFGNFRNSGVAVGPLFDPSTGETSHNPIQAYPSPASATLMSQNLSQASHTSHLSSHSAPASATVAYHPQSFPSTYARPHHMAGTSPAGMYLPNGLQPSLHPTSPSPFPPTQDNGEVLYGVGVQNMPSAVATPLASPMPQGMAQSDFVVSQNSPDIDFELPEAEFSQNTVNALVEADSQYSQYAPSLPVLPSFQSQTAQEPHPQPAHVGYGPSVHHPATPTRKPSQLTVTSENSSSLDSSSPLSSVSVAAAGGHQQPKFRSAPASAPASAAGDVAMTKKVAGVPVSMQNHFNVGTGNHNVNNAEGSNAKRRRSDDLDGATGLSKKMAKGKKADGLSCVPCAIKRKKCDNGSPCDKCKGKTAAYPRCVSQDFSEQNVFLDGLRSDLKEKAIEMIAGDKTMSMNYTSDHGFPLGLLSEVKFGNGDVYKPLLMGDPSEDKSLNKPFYQASILLQAHEFLTIQSNSGLPNALNFTPEVEDNLRLMQALSAARAFRFIKKILNKNRMNEETPKHSRRALNILIQLCMFFEQTLAYEKMQRKESLPLTDKLAAQHRDLSYHLAYRVRFMADYTYGEQSGLSKFVEISAESVNLKEGFWDLLQALRNDPSQFLVEPGGVHLGAEGWDMEKNLHAPTTAAGNGDASGASTAPAAFDTAANSPAAADRPHILVTRPTGLGTPTAQAPGPSNEQKKNLTEKLMANLGRLGPKKRKRKDDDMWVDSRDIPDADIIFHVRTPVHDDKFDDLIGLMHDVHIDAGEGSAHGHGVPHPSHHAQQVRDDGQMFCTSPVGDDLQWPPSGDARSPSDLFDGLDMSTSSVPNSFDDGTGDNSVVLDDLYDMDGDRVLAASLRAAQDADDAEHRFDYGTESADVAMSSAAVHPDLTDAADVADAADAIAASPQTAGPIPGPVAVEVDASVDAGPILTTAPVAPAAPAAPVAPSAPSAPSASFVSSAPASESGSVSRRPSSARSSLLLARSRSIRTLAKGKNVVKKLLGRKGE</sequence>
<dbReference type="GeneID" id="27663198"/>
<dbReference type="EMBL" id="AXCR01000011">
    <property type="protein sequence ID" value="KJR81424.1"/>
    <property type="molecule type" value="Genomic_DNA"/>
</dbReference>
<accession>A0A0F2LX38</accession>
<gene>
    <name evidence="2" type="ORF">SPSK_00989</name>
</gene>
<dbReference type="KEGG" id="ssck:SPSK_00989"/>
<feature type="compositionally biased region" description="Low complexity" evidence="1">
    <location>
        <begin position="236"/>
        <end position="252"/>
    </location>
</feature>
<feature type="compositionally biased region" description="Low complexity" evidence="1">
    <location>
        <begin position="421"/>
        <end position="437"/>
    </location>
</feature>
<feature type="region of interest" description="Disordered" evidence="1">
    <location>
        <begin position="233"/>
        <end position="252"/>
    </location>
</feature>